<comment type="caution">
    <text evidence="5">The sequence shown here is derived from an EMBL/GenBank/DDBJ whole genome shotgun (WGS) entry which is preliminary data.</text>
</comment>
<evidence type="ECO:0000256" key="2">
    <source>
        <dbReference type="SAM" id="MobiDB-lite"/>
    </source>
</evidence>
<feature type="region of interest" description="Disordered" evidence="2">
    <location>
        <begin position="569"/>
        <end position="726"/>
    </location>
</feature>
<dbReference type="Proteomes" id="UP000547614">
    <property type="component" value="Unassembled WGS sequence"/>
</dbReference>
<feature type="chain" id="PRO_5032515841" evidence="3">
    <location>
        <begin position="21"/>
        <end position="797"/>
    </location>
</feature>
<reference evidence="5 6" key="1">
    <citation type="submission" date="2020-08" db="EMBL/GenBank/DDBJ databases">
        <title>Genomic Encyclopedia of Type Strains, Phase III (KMG-III): the genomes of soil and plant-associated and newly described type strains.</title>
        <authorList>
            <person name="Whitman W."/>
        </authorList>
    </citation>
    <scope>NUCLEOTIDE SEQUENCE [LARGE SCALE GENOMIC DNA]</scope>
    <source>
        <strain evidence="5 6">CECT 7282</strain>
    </source>
</reference>
<dbReference type="Gene3D" id="1.25.40.10">
    <property type="entry name" value="Tetratricopeptide repeat domain"/>
    <property type="match status" value="1"/>
</dbReference>
<accession>A0A839V0I2</accession>
<dbReference type="InterPro" id="IPR011990">
    <property type="entry name" value="TPR-like_helical_dom_sf"/>
</dbReference>
<dbReference type="InterPro" id="IPR020012">
    <property type="entry name" value="LysM_FimV"/>
</dbReference>
<feature type="region of interest" description="Disordered" evidence="2">
    <location>
        <begin position="453"/>
        <end position="485"/>
    </location>
</feature>
<dbReference type="Pfam" id="PF25800">
    <property type="entry name" value="FimV_N"/>
    <property type="match status" value="1"/>
</dbReference>
<feature type="region of interest" description="Disordered" evidence="2">
    <location>
        <begin position="293"/>
        <end position="324"/>
    </location>
</feature>
<organism evidence="5 6">
    <name type="scientific">Halomonas cerina</name>
    <dbReference type="NCBI Taxonomy" id="447424"/>
    <lineage>
        <taxon>Bacteria</taxon>
        <taxon>Pseudomonadati</taxon>
        <taxon>Pseudomonadota</taxon>
        <taxon>Gammaproteobacteria</taxon>
        <taxon>Oceanospirillales</taxon>
        <taxon>Halomonadaceae</taxon>
        <taxon>Halomonas</taxon>
    </lineage>
</organism>
<proteinExistence type="predicted"/>
<feature type="domain" description="FimV N-terminal" evidence="4">
    <location>
        <begin position="23"/>
        <end position="129"/>
    </location>
</feature>
<feature type="signal peptide" evidence="3">
    <location>
        <begin position="1"/>
        <end position="20"/>
    </location>
</feature>
<evidence type="ECO:0000256" key="3">
    <source>
        <dbReference type="SAM" id="SignalP"/>
    </source>
</evidence>
<dbReference type="AlphaFoldDB" id="A0A839V0I2"/>
<dbReference type="NCBIfam" id="TIGR03505">
    <property type="entry name" value="FimV_core"/>
    <property type="match status" value="1"/>
</dbReference>
<evidence type="ECO:0000259" key="4">
    <source>
        <dbReference type="Pfam" id="PF25800"/>
    </source>
</evidence>
<feature type="compositionally biased region" description="Low complexity" evidence="2">
    <location>
        <begin position="158"/>
        <end position="182"/>
    </location>
</feature>
<keyword evidence="1" id="KW-0175">Coiled coil</keyword>
<sequence>MKRKLTFAMLLSLTVTSPLAQALGLADAEVRSTLDAPLRATIPLTGSGHLRPGLLKVSVADARAFQAAGLERTPLAASVSLDVRRRQGRLVLDLSTQGAVRSPWLDLLLRFDWPEGQQLREVTLLLDPPDYDQMPALVERARPDEAWASSPSFDQQAELEPSDLASSSAASSVEEAAVGPSSTGPAWVRPGDTLWAVAGRLQPSTGISRAQMMIALVEANPEAFVSGNIHGLRAGYRLTVPPREAILRRSDAEAARAVETMTQAWARREEGTPAPAGPEDAGPRLTLLTEAQASGDASAGERQAVGDSDRADSTPPADGDADVSETARLDRGVLGALYGWSEPGPDTRLQRLEQRWQESRDALAAARAERDALQEALGTMREELEALRGQLTALETVAADAPAVQAAPSQEAGWRRVLPSGGGRALILGGAGVVALLGLLAWVRHRRRREEAPQVVFDPSPSVGQPPSTAIPSGGRHASPAPTHASMPRAEAINEADIFIAYGRYEQARGLLEDSLAREPERDDLRLKLLGVQLEQGDRQAARQQAERLRARGEPAILAEVERLLARRPKASTPQEGAEEPAAAAQDAESPSGQAAKTQAQDPVAGSPATDPEATTPAPAVHDEAGAPEAEGEPRMTSASTSPSPLGPDRQASVHETVQARPPRRSNAGPEIIDYRPPALDPNPLTRQETPMQPSVEFPASGAVGGDDSSRGPGEIPSSASRISDLEVEEVAFPPLERDNAQFHVAASSPSTLAEARRLIDVEASGQARALLENLIDESDDPDARKEARELLDNLPQ</sequence>
<protein>
    <submittedName>
        <fullName evidence="5">FimV-like protein</fullName>
    </submittedName>
</protein>
<evidence type="ECO:0000313" key="6">
    <source>
        <dbReference type="Proteomes" id="UP000547614"/>
    </source>
</evidence>
<keyword evidence="6" id="KW-1185">Reference proteome</keyword>
<feature type="compositionally biased region" description="Low complexity" evidence="2">
    <location>
        <begin position="608"/>
        <end position="620"/>
    </location>
</feature>
<evidence type="ECO:0000313" key="5">
    <source>
        <dbReference type="EMBL" id="MBB3188832.1"/>
    </source>
</evidence>
<keyword evidence="3" id="KW-0732">Signal</keyword>
<dbReference type="EMBL" id="JACHXP010000001">
    <property type="protein sequence ID" value="MBB3188832.1"/>
    <property type="molecule type" value="Genomic_DNA"/>
</dbReference>
<name>A0A839V0I2_9GAMM</name>
<feature type="compositionally biased region" description="Low complexity" evidence="2">
    <location>
        <begin position="580"/>
        <end position="593"/>
    </location>
</feature>
<dbReference type="RefSeq" id="WP_183323339.1">
    <property type="nucleotide sequence ID" value="NZ_JACHXP010000001.1"/>
</dbReference>
<feature type="region of interest" description="Disordered" evidence="2">
    <location>
        <begin position="145"/>
        <end position="185"/>
    </location>
</feature>
<dbReference type="Pfam" id="PF14559">
    <property type="entry name" value="TPR_19"/>
    <property type="match status" value="1"/>
</dbReference>
<gene>
    <name evidence="5" type="ORF">FHR94_000050</name>
</gene>
<dbReference type="InterPro" id="IPR057840">
    <property type="entry name" value="FimV_N"/>
</dbReference>
<feature type="coiled-coil region" evidence="1">
    <location>
        <begin position="349"/>
        <end position="397"/>
    </location>
</feature>
<feature type="compositionally biased region" description="Polar residues" evidence="2">
    <location>
        <begin position="462"/>
        <end position="471"/>
    </location>
</feature>
<evidence type="ECO:0000256" key="1">
    <source>
        <dbReference type="SAM" id="Coils"/>
    </source>
</evidence>